<evidence type="ECO:0000313" key="1">
    <source>
        <dbReference type="EMBL" id="MBO1513356.1"/>
    </source>
</evidence>
<organism evidence="1 2">
    <name type="scientific">Metabacillus bambusae</name>
    <dbReference type="NCBI Taxonomy" id="2795218"/>
    <lineage>
        <taxon>Bacteria</taxon>
        <taxon>Bacillati</taxon>
        <taxon>Bacillota</taxon>
        <taxon>Bacilli</taxon>
        <taxon>Bacillales</taxon>
        <taxon>Bacillaceae</taxon>
        <taxon>Metabacillus</taxon>
    </lineage>
</organism>
<sequence>MILAIIQARMSSKRFPGKVLKPILGVPMLLRQIERVKCASLIDQLVIATSEEPSDDPIAQLCLENNILSFRGSLDNVLDRFYKAAKPFSPEHVVRLTGDCPLIDPELINKIIKYHLDHQFHYTSNTLEPTFPDGLDIEVFQFLSLKKAWENADLQHQMEHVTPYIYENREFFSLGSYKNDLDLSNLRWTVDEKVDYELVVKIYEALYCSETIFTIHDILNYLDENQELKNLNKHIGRNEGYNHSLLEIKKEG</sequence>
<accession>A0ABS3N5K1</accession>
<dbReference type="InterPro" id="IPR003329">
    <property type="entry name" value="Cytidylyl_trans"/>
</dbReference>
<keyword evidence="2" id="KW-1185">Reference proteome</keyword>
<dbReference type="Gene3D" id="3.90.550.10">
    <property type="entry name" value="Spore Coat Polysaccharide Biosynthesis Protein SpsA, Chain A"/>
    <property type="match status" value="1"/>
</dbReference>
<protein>
    <submittedName>
        <fullName evidence="1">Glycosyltransferase family protein</fullName>
    </submittedName>
</protein>
<name>A0ABS3N5K1_9BACI</name>
<dbReference type="PANTHER" id="PTHR42866">
    <property type="entry name" value="3-DEOXY-MANNO-OCTULOSONATE CYTIDYLYLTRANSFERASE"/>
    <property type="match status" value="1"/>
</dbReference>
<comment type="caution">
    <text evidence="1">The sequence shown here is derived from an EMBL/GenBank/DDBJ whole genome shotgun (WGS) entry which is preliminary data.</text>
</comment>
<dbReference type="InterPro" id="IPR029044">
    <property type="entry name" value="Nucleotide-diphossugar_trans"/>
</dbReference>
<proteinExistence type="predicted"/>
<dbReference type="Proteomes" id="UP000663981">
    <property type="component" value="Unassembled WGS sequence"/>
</dbReference>
<reference evidence="1 2" key="1">
    <citation type="submission" date="2021-03" db="EMBL/GenBank/DDBJ databases">
        <title>Whole genome sequence of Metabacillus bambusae BG109.</title>
        <authorList>
            <person name="Jeong J.W."/>
        </authorList>
    </citation>
    <scope>NUCLEOTIDE SEQUENCE [LARGE SCALE GENOMIC DNA]</scope>
    <source>
        <strain evidence="1 2">BG109</strain>
    </source>
</reference>
<dbReference type="Pfam" id="PF02348">
    <property type="entry name" value="CTP_transf_3"/>
    <property type="match status" value="1"/>
</dbReference>
<dbReference type="RefSeq" id="WP_207980311.1">
    <property type="nucleotide sequence ID" value="NZ_JAGDEL010000013.1"/>
</dbReference>
<dbReference type="CDD" id="cd02518">
    <property type="entry name" value="GT2_SpsF"/>
    <property type="match status" value="1"/>
</dbReference>
<gene>
    <name evidence="1" type="ORF">I7822_17030</name>
</gene>
<dbReference type="PANTHER" id="PTHR42866:SF1">
    <property type="entry name" value="SPORE COAT POLYSACCHARIDE BIOSYNTHESIS PROTEIN SPSF"/>
    <property type="match status" value="1"/>
</dbReference>
<dbReference type="EMBL" id="JAGDEL010000013">
    <property type="protein sequence ID" value="MBO1513356.1"/>
    <property type="molecule type" value="Genomic_DNA"/>
</dbReference>
<dbReference type="SUPFAM" id="SSF53448">
    <property type="entry name" value="Nucleotide-diphospho-sugar transferases"/>
    <property type="match status" value="1"/>
</dbReference>
<evidence type="ECO:0000313" key="2">
    <source>
        <dbReference type="Proteomes" id="UP000663981"/>
    </source>
</evidence>